<dbReference type="Pfam" id="PF03609">
    <property type="entry name" value="EII-Sor"/>
    <property type="match status" value="1"/>
</dbReference>
<dbReference type="Proteomes" id="UP001644750">
    <property type="component" value="Unassembled WGS sequence"/>
</dbReference>
<keyword evidence="5" id="KW-0598">Phosphotransferase system</keyword>
<organism evidence="10 12">
    <name type="scientific">Anaerostipes hadrus</name>
    <dbReference type="NCBI Taxonomy" id="649756"/>
    <lineage>
        <taxon>Bacteria</taxon>
        <taxon>Bacillati</taxon>
        <taxon>Bacillota</taxon>
        <taxon>Clostridia</taxon>
        <taxon>Lachnospirales</taxon>
        <taxon>Lachnospiraceae</taxon>
        <taxon>Anaerostipes</taxon>
    </lineage>
</organism>
<dbReference type="InterPro" id="IPR004700">
    <property type="entry name" value="PTS_IIC_man"/>
</dbReference>
<accession>A0A173U7F2</accession>
<keyword evidence="2" id="KW-0813">Transport</keyword>
<feature type="transmembrane region" description="Helical" evidence="9">
    <location>
        <begin position="44"/>
        <end position="64"/>
    </location>
</feature>
<reference evidence="11 13" key="2">
    <citation type="journal article" date="2020" name="Cell Host Microbe">
        <title>Functional and Genomic Variation between Human-Derived Isolates of Lachnospiraceae Reveals Inter- and Intra-Species Diversity.</title>
        <authorList>
            <person name="Sorbara M.T."/>
            <person name="Littmann E.R."/>
            <person name="Fontana E."/>
            <person name="Moody T.U."/>
            <person name="Kohout C.E."/>
            <person name="Gjonbalaj M."/>
            <person name="Eaton V."/>
            <person name="Seok R."/>
            <person name="Leiner I.M."/>
            <person name="Pamer E.G."/>
        </authorList>
    </citation>
    <scope>NUCLEOTIDE SEQUENCE [LARGE SCALE GENOMIC DNA]</scope>
    <source>
        <strain evidence="11 13">MSK.14.57</strain>
    </source>
</reference>
<dbReference type="GO" id="GO:0005886">
    <property type="term" value="C:plasma membrane"/>
    <property type="evidence" value="ECO:0007669"/>
    <property type="project" value="UniProtKB-SubCell"/>
</dbReference>
<proteinExistence type="predicted"/>
<evidence type="ECO:0000256" key="6">
    <source>
        <dbReference type="ARBA" id="ARBA00022692"/>
    </source>
</evidence>
<reference evidence="10 12" key="1">
    <citation type="submission" date="2015-09" db="EMBL/GenBank/DDBJ databases">
        <authorList>
            <consortium name="Pathogen Informatics"/>
        </authorList>
    </citation>
    <scope>NUCLEOTIDE SEQUENCE [LARGE SCALE GENOMIC DNA]</scope>
    <source>
        <strain evidence="10 12">2789STDY5834959</strain>
    </source>
</reference>
<dbReference type="GO" id="GO:0009401">
    <property type="term" value="P:phosphoenolpyruvate-dependent sugar phosphotransferase system"/>
    <property type="evidence" value="ECO:0007669"/>
    <property type="project" value="UniProtKB-KW"/>
</dbReference>
<evidence type="ECO:0000256" key="8">
    <source>
        <dbReference type="ARBA" id="ARBA00023136"/>
    </source>
</evidence>
<keyword evidence="7 9" id="KW-1133">Transmembrane helix</keyword>
<reference evidence="11" key="3">
    <citation type="submission" date="2020-02" db="EMBL/GenBank/DDBJ databases">
        <authorList>
            <person name="Littmann E."/>
            <person name="Sorbara M."/>
        </authorList>
    </citation>
    <scope>NUCLEOTIDE SEQUENCE</scope>
    <source>
        <strain evidence="11">MSK.14.57</strain>
    </source>
</reference>
<gene>
    <name evidence="10" type="primary">manY_5</name>
    <name evidence="10" type="ORF">ERS852571_02522</name>
    <name evidence="11" type="ORF">G5A72_14490</name>
</gene>
<feature type="transmembrane region" description="Helical" evidence="9">
    <location>
        <begin position="97"/>
        <end position="117"/>
    </location>
</feature>
<evidence type="ECO:0000256" key="9">
    <source>
        <dbReference type="SAM" id="Phobius"/>
    </source>
</evidence>
<dbReference type="PANTHER" id="PTHR32502:SF8">
    <property type="entry name" value="N-ACETYLGALACTOSAMINE PERMEASE IIC COMPONENT 1"/>
    <property type="match status" value="1"/>
</dbReference>
<dbReference type="PANTHER" id="PTHR32502">
    <property type="entry name" value="N-ACETYLGALACTOSAMINE PERMEASE II COMPONENT-RELATED"/>
    <property type="match status" value="1"/>
</dbReference>
<comment type="subcellular location">
    <subcellularLocation>
        <location evidence="1">Cell membrane</location>
        <topology evidence="1">Multi-pass membrane protein</topology>
    </subcellularLocation>
</comment>
<dbReference type="InterPro" id="IPR050303">
    <property type="entry name" value="GatZ_KbaZ_carbometab"/>
</dbReference>
<feature type="transmembrane region" description="Helical" evidence="9">
    <location>
        <begin position="138"/>
        <end position="162"/>
    </location>
</feature>
<sequence>MEMTILQAVLCGVVYWLAVGNLPFVGLWSLQRPLVCGAITGLILGHPVQGAVIGATINLVYLGFMSAGGSMPADMGLAGVLGTAYAIVGGLDTDTALALAVPIGILGTIVWAGRMTFDCFFVHMADKYIEEEKYNKIWIANVLLPQILCFCMTAIPCALAAYFGSSYIQGILAMLSGKVLTVFQIIGGLMPALGIAITLQYIFKGESKVFLFIGFLLAVYSKLPLLTLGIIALLVAVVYVQVTSAVQPATAGADYDDEDDEEDD</sequence>
<dbReference type="EMBL" id="JAAITB010000039">
    <property type="protein sequence ID" value="NSJ80763.1"/>
    <property type="molecule type" value="Genomic_DNA"/>
</dbReference>
<evidence type="ECO:0000313" key="10">
    <source>
        <dbReference type="EMBL" id="CUN10055.1"/>
    </source>
</evidence>
<dbReference type="PROSITE" id="PS51106">
    <property type="entry name" value="PTS_EIIC_TYPE_4"/>
    <property type="match status" value="1"/>
</dbReference>
<dbReference type="EMBL" id="CYXY01000017">
    <property type="protein sequence ID" value="CUN10055.1"/>
    <property type="molecule type" value="Genomic_DNA"/>
</dbReference>
<feature type="transmembrane region" description="Helical" evidence="9">
    <location>
        <begin position="71"/>
        <end position="91"/>
    </location>
</feature>
<evidence type="ECO:0000256" key="7">
    <source>
        <dbReference type="ARBA" id="ARBA00022989"/>
    </source>
</evidence>
<name>A0A173U7F2_ANAHA</name>
<evidence type="ECO:0000256" key="1">
    <source>
        <dbReference type="ARBA" id="ARBA00004651"/>
    </source>
</evidence>
<keyword evidence="8 9" id="KW-0472">Membrane</keyword>
<evidence type="ECO:0000313" key="11">
    <source>
        <dbReference type="EMBL" id="NSJ80763.1"/>
    </source>
</evidence>
<dbReference type="Proteomes" id="UP000095553">
    <property type="component" value="Unassembled WGS sequence"/>
</dbReference>
<protein>
    <submittedName>
        <fullName evidence="11">PTS sugar transporter subunit IIC</fullName>
    </submittedName>
    <submittedName>
        <fullName evidence="10">PTS system mannose-specific EIIC component</fullName>
    </submittedName>
</protein>
<dbReference type="RefSeq" id="WP_070099311.1">
    <property type="nucleotide sequence ID" value="NZ_CAXSPF010000001.1"/>
</dbReference>
<keyword evidence="13" id="KW-1185">Reference proteome</keyword>
<feature type="transmembrane region" description="Helical" evidence="9">
    <location>
        <begin position="210"/>
        <end position="240"/>
    </location>
</feature>
<keyword evidence="3" id="KW-1003">Cell membrane</keyword>
<feature type="transmembrane region" description="Helical" evidence="9">
    <location>
        <begin position="182"/>
        <end position="203"/>
    </location>
</feature>
<evidence type="ECO:0000256" key="3">
    <source>
        <dbReference type="ARBA" id="ARBA00022475"/>
    </source>
</evidence>
<keyword evidence="4 11" id="KW-0762">Sugar transport</keyword>
<evidence type="ECO:0000256" key="4">
    <source>
        <dbReference type="ARBA" id="ARBA00022597"/>
    </source>
</evidence>
<evidence type="ECO:0000256" key="2">
    <source>
        <dbReference type="ARBA" id="ARBA00022448"/>
    </source>
</evidence>
<dbReference type="AlphaFoldDB" id="A0A173U7F2"/>
<evidence type="ECO:0000256" key="5">
    <source>
        <dbReference type="ARBA" id="ARBA00022683"/>
    </source>
</evidence>
<keyword evidence="6 9" id="KW-0812">Transmembrane</keyword>
<evidence type="ECO:0000313" key="13">
    <source>
        <dbReference type="Proteomes" id="UP001644750"/>
    </source>
</evidence>
<evidence type="ECO:0000313" key="12">
    <source>
        <dbReference type="Proteomes" id="UP000095553"/>
    </source>
</evidence>